<dbReference type="Proteomes" id="UP000315816">
    <property type="component" value="Unassembled WGS sequence"/>
</dbReference>
<dbReference type="InterPro" id="IPR015856">
    <property type="entry name" value="ABC_transpr_CbiO/EcfA_su"/>
</dbReference>
<proteinExistence type="inferred from homology"/>
<accession>A0A545SQH1</accession>
<dbReference type="PANTHER" id="PTHR43553">
    <property type="entry name" value="HEAVY METAL TRANSPORTER"/>
    <property type="match status" value="1"/>
</dbReference>
<dbReference type="SUPFAM" id="SSF52540">
    <property type="entry name" value="P-loop containing nucleoside triphosphate hydrolases"/>
    <property type="match status" value="1"/>
</dbReference>
<dbReference type="AlphaFoldDB" id="A0A545SQH1"/>
<dbReference type="GO" id="GO:0042626">
    <property type="term" value="F:ATPase-coupled transmembrane transporter activity"/>
    <property type="evidence" value="ECO:0007669"/>
    <property type="project" value="TreeGrafter"/>
</dbReference>
<keyword evidence="7" id="KW-1185">Reference proteome</keyword>
<keyword evidence="4 6" id="KW-0067">ATP-binding</keyword>
<dbReference type="GO" id="GO:0005524">
    <property type="term" value="F:ATP binding"/>
    <property type="evidence" value="ECO:0007669"/>
    <property type="project" value="UniProtKB-KW"/>
</dbReference>
<organism evidence="6 7">
    <name type="scientific">Aliiroseovarius halocynthiae</name>
    <dbReference type="NCBI Taxonomy" id="985055"/>
    <lineage>
        <taxon>Bacteria</taxon>
        <taxon>Pseudomonadati</taxon>
        <taxon>Pseudomonadota</taxon>
        <taxon>Alphaproteobacteria</taxon>
        <taxon>Rhodobacterales</taxon>
        <taxon>Paracoccaceae</taxon>
        <taxon>Aliiroseovarius</taxon>
    </lineage>
</organism>
<dbReference type="EMBL" id="VICH01000007">
    <property type="protein sequence ID" value="TQV67215.1"/>
    <property type="molecule type" value="Genomic_DNA"/>
</dbReference>
<dbReference type="Pfam" id="PF00005">
    <property type="entry name" value="ABC_tran"/>
    <property type="match status" value="1"/>
</dbReference>
<evidence type="ECO:0000256" key="4">
    <source>
        <dbReference type="ARBA" id="ARBA00022840"/>
    </source>
</evidence>
<comment type="caution">
    <text evidence="6">The sequence shown here is derived from an EMBL/GenBank/DDBJ whole genome shotgun (WGS) entry which is preliminary data.</text>
</comment>
<reference evidence="6 7" key="1">
    <citation type="submission" date="2019-06" db="EMBL/GenBank/DDBJ databases">
        <title>A novel species of marine bacteria.</title>
        <authorList>
            <person name="Wang Y."/>
        </authorList>
    </citation>
    <scope>NUCLEOTIDE SEQUENCE [LARGE SCALE GENOMIC DNA]</scope>
    <source>
        <strain evidence="6 7">MA1-10</strain>
    </source>
</reference>
<dbReference type="InterPro" id="IPR003439">
    <property type="entry name" value="ABC_transporter-like_ATP-bd"/>
</dbReference>
<dbReference type="InterPro" id="IPR050095">
    <property type="entry name" value="ECF_ABC_transporter_ATP-bd"/>
</dbReference>
<comment type="similarity">
    <text evidence="1">Belongs to the ABC transporter superfamily.</text>
</comment>
<dbReference type="GO" id="GO:0016887">
    <property type="term" value="F:ATP hydrolysis activity"/>
    <property type="evidence" value="ECO:0007669"/>
    <property type="project" value="InterPro"/>
</dbReference>
<feature type="domain" description="ABC transporter" evidence="5">
    <location>
        <begin position="6"/>
        <end position="230"/>
    </location>
</feature>
<name>A0A545SQH1_9RHOB</name>
<dbReference type="InterPro" id="IPR003593">
    <property type="entry name" value="AAA+_ATPase"/>
</dbReference>
<keyword evidence="3" id="KW-0547">Nucleotide-binding</keyword>
<sequence>MKPARIEFSAASFAVAERRILSDLTVDLTGKRIGIIGRNGSGKTSFARLLSGLVAPSAGTVRIDGIDPAKDRRAALSLVGILFQNPDHQIIFPTVVEELTFGLRQLGLDDPEAAARAQLERFGKSHWAESHVHGLSQGQKQLVCLMAVLAMAPRILVLDEPFAGLDIPTRMQLGRYLDQYEGTLVHVTHDPSDLTDYDHVIWIEAGKLAQQGLPADVLPAFSAQMKQQGESDDISDLSD</sequence>
<dbReference type="OrthoDB" id="9782163at2"/>
<dbReference type="InterPro" id="IPR027417">
    <property type="entry name" value="P-loop_NTPase"/>
</dbReference>
<dbReference type="GO" id="GO:0043190">
    <property type="term" value="C:ATP-binding cassette (ABC) transporter complex"/>
    <property type="evidence" value="ECO:0007669"/>
    <property type="project" value="TreeGrafter"/>
</dbReference>
<evidence type="ECO:0000256" key="2">
    <source>
        <dbReference type="ARBA" id="ARBA00022448"/>
    </source>
</evidence>
<dbReference type="SMART" id="SM00382">
    <property type="entry name" value="AAA"/>
    <property type="match status" value="1"/>
</dbReference>
<evidence type="ECO:0000313" key="6">
    <source>
        <dbReference type="EMBL" id="TQV67215.1"/>
    </source>
</evidence>
<dbReference type="CDD" id="cd03225">
    <property type="entry name" value="ABC_cobalt_CbiO_domain1"/>
    <property type="match status" value="1"/>
</dbReference>
<dbReference type="PANTHER" id="PTHR43553:SF24">
    <property type="entry name" value="ENERGY-COUPLING FACTOR TRANSPORTER ATP-BINDING PROTEIN ECFA1"/>
    <property type="match status" value="1"/>
</dbReference>
<protein>
    <submittedName>
        <fullName evidence="6">ABC transporter ATP-binding protein</fullName>
    </submittedName>
</protein>
<evidence type="ECO:0000313" key="7">
    <source>
        <dbReference type="Proteomes" id="UP000315816"/>
    </source>
</evidence>
<dbReference type="Gene3D" id="3.40.50.300">
    <property type="entry name" value="P-loop containing nucleotide triphosphate hydrolases"/>
    <property type="match status" value="1"/>
</dbReference>
<keyword evidence="2" id="KW-0813">Transport</keyword>
<dbReference type="PROSITE" id="PS50893">
    <property type="entry name" value="ABC_TRANSPORTER_2"/>
    <property type="match status" value="1"/>
</dbReference>
<evidence type="ECO:0000256" key="1">
    <source>
        <dbReference type="ARBA" id="ARBA00005417"/>
    </source>
</evidence>
<evidence type="ECO:0000259" key="5">
    <source>
        <dbReference type="PROSITE" id="PS50893"/>
    </source>
</evidence>
<evidence type="ECO:0000256" key="3">
    <source>
        <dbReference type="ARBA" id="ARBA00022741"/>
    </source>
</evidence>
<gene>
    <name evidence="6" type="ORF">FIL88_10895</name>
</gene>